<feature type="region of interest" description="Disordered" evidence="1">
    <location>
        <begin position="27"/>
        <end position="56"/>
    </location>
</feature>
<reference evidence="2 3" key="1">
    <citation type="journal article" date="2014" name="Genome Announc.">
        <title>Draft Genome Sequence of the Antitrypanosomally Active Sponge-Associated Bacterium Actinokineospora sp. Strain EG49.</title>
        <authorList>
            <person name="Harjes J."/>
            <person name="Ryu T."/>
            <person name="Abdelmohsen U.R."/>
            <person name="Moitinho-Silva L."/>
            <person name="Horn H."/>
            <person name="Ravasi T."/>
            <person name="Hentschel U."/>
        </authorList>
    </citation>
    <scope>NUCLEOTIDE SEQUENCE [LARGE SCALE GENOMIC DNA]</scope>
    <source>
        <strain evidence="2 3">EG49</strain>
    </source>
</reference>
<evidence type="ECO:0000256" key="1">
    <source>
        <dbReference type="SAM" id="MobiDB-lite"/>
    </source>
</evidence>
<feature type="compositionally biased region" description="Low complexity" evidence="1">
    <location>
        <begin position="27"/>
        <end position="46"/>
    </location>
</feature>
<organism evidence="2 3">
    <name type="scientific">Actinokineospora spheciospongiae</name>
    <dbReference type="NCBI Taxonomy" id="909613"/>
    <lineage>
        <taxon>Bacteria</taxon>
        <taxon>Bacillati</taxon>
        <taxon>Actinomycetota</taxon>
        <taxon>Actinomycetes</taxon>
        <taxon>Pseudonocardiales</taxon>
        <taxon>Pseudonocardiaceae</taxon>
        <taxon>Actinokineospora</taxon>
    </lineage>
</organism>
<comment type="caution">
    <text evidence="2">The sequence shown here is derived from an EMBL/GenBank/DDBJ whole genome shotgun (WGS) entry which is preliminary data.</text>
</comment>
<evidence type="ECO:0000313" key="3">
    <source>
        <dbReference type="Proteomes" id="UP000019277"/>
    </source>
</evidence>
<keyword evidence="3" id="KW-1185">Reference proteome</keyword>
<gene>
    <name evidence="2" type="ORF">UO65_6305</name>
</gene>
<sequence length="56" mass="5830">MDSALRPGLHSGVLLQCFSHTGVSLAGGARATGRAGRRNNGSARRGSQGENRPDLR</sequence>
<proteinExistence type="predicted"/>
<dbReference type="EMBL" id="AYXG01000241">
    <property type="protein sequence ID" value="EWC58413.1"/>
    <property type="molecule type" value="Genomic_DNA"/>
</dbReference>
<evidence type="ECO:0000313" key="2">
    <source>
        <dbReference type="EMBL" id="EWC58413.1"/>
    </source>
</evidence>
<dbReference type="Proteomes" id="UP000019277">
    <property type="component" value="Unassembled WGS sequence"/>
</dbReference>
<dbReference type="AlphaFoldDB" id="W7ICZ8"/>
<protein>
    <submittedName>
        <fullName evidence="2">Uncharacterized protein</fullName>
    </submittedName>
</protein>
<accession>W7ICZ8</accession>
<name>W7ICZ8_9PSEU</name>